<dbReference type="InterPro" id="IPR043851">
    <property type="entry name" value="DUF5813"/>
</dbReference>
<proteinExistence type="predicted"/>
<dbReference type="EMBL" id="FNOF01000001">
    <property type="protein sequence ID" value="SDW08088.1"/>
    <property type="molecule type" value="Genomic_DNA"/>
</dbReference>
<sequence length="249" mass="26626">MRAWSESLFTGRCGLWLAGHRFHMVYRCPLICDTLDSPTWSGCATAVSVTDSGAVLTDGSNREGPDTTRFCTSVAYTGVMTDVPDDVAEAFDRHDALVPAGDSYAVETTNFDGRVAATAGEEWRTNYEVTVRAPSLQAATSDEVGDAVVDGWLATLERRLEDAPKATRTAVELDDYSVVENGEQVVVTFEYTMGGERQAADVAKTFVEYVEGTYVEGVIPGYDYVGVVADLLNSASTGGSEGSRGGTPL</sequence>
<organism evidence="1 2">
    <name type="scientific">Haloarcula vallismortis</name>
    <name type="common">Halobacterium vallismortis</name>
    <dbReference type="NCBI Taxonomy" id="28442"/>
    <lineage>
        <taxon>Archaea</taxon>
        <taxon>Methanobacteriati</taxon>
        <taxon>Methanobacteriota</taxon>
        <taxon>Stenosarchaea group</taxon>
        <taxon>Halobacteria</taxon>
        <taxon>Halobacteriales</taxon>
        <taxon>Haloarculaceae</taxon>
        <taxon>Haloarcula</taxon>
    </lineage>
</organism>
<dbReference type="Pfam" id="PF19130">
    <property type="entry name" value="DUF5813"/>
    <property type="match status" value="1"/>
</dbReference>
<evidence type="ECO:0000313" key="1">
    <source>
        <dbReference type="EMBL" id="SDW08088.1"/>
    </source>
</evidence>
<dbReference type="Proteomes" id="UP000182573">
    <property type="component" value="Unassembled WGS sequence"/>
</dbReference>
<evidence type="ECO:0000313" key="2">
    <source>
        <dbReference type="Proteomes" id="UP000182573"/>
    </source>
</evidence>
<accession>A0A1H2QMH4</accession>
<name>A0A1H2QMH4_HALVA</name>
<reference evidence="1 2" key="1">
    <citation type="submission" date="2016-10" db="EMBL/GenBank/DDBJ databases">
        <authorList>
            <person name="de Groot N.N."/>
        </authorList>
    </citation>
    <scope>NUCLEOTIDE SEQUENCE [LARGE SCALE GENOMIC DNA]</scope>
    <source>
        <strain evidence="1 2">DSM 3756</strain>
    </source>
</reference>
<dbReference type="AlphaFoldDB" id="A0A1H2QMH4"/>
<gene>
    <name evidence="1" type="ORF">SAMN05443574_101287</name>
</gene>
<protein>
    <submittedName>
        <fullName evidence="1">Uncharacterized protein</fullName>
    </submittedName>
</protein>